<dbReference type="InterPro" id="IPR011006">
    <property type="entry name" value="CheY-like_superfamily"/>
</dbReference>
<dbReference type="InterPro" id="IPR001789">
    <property type="entry name" value="Sig_transdc_resp-reg_receiver"/>
</dbReference>
<accession>A0A5S3YW54</accession>
<evidence type="ECO:0000313" key="4">
    <source>
        <dbReference type="EMBL" id="TMP81278.1"/>
    </source>
</evidence>
<feature type="domain" description="Response regulatory" evidence="3">
    <location>
        <begin position="5"/>
        <end position="82"/>
    </location>
</feature>
<dbReference type="PANTHER" id="PTHR44591:SF3">
    <property type="entry name" value="RESPONSE REGULATORY DOMAIN-CONTAINING PROTEIN"/>
    <property type="match status" value="1"/>
</dbReference>
<keyword evidence="1 2" id="KW-0597">Phosphoprotein</keyword>
<dbReference type="EMBL" id="PNCG01000194">
    <property type="protein sequence ID" value="TMP81278.1"/>
    <property type="molecule type" value="Genomic_DNA"/>
</dbReference>
<feature type="non-terminal residue" evidence="4">
    <location>
        <position position="82"/>
    </location>
</feature>
<proteinExistence type="predicted"/>
<dbReference type="SUPFAM" id="SSF52172">
    <property type="entry name" value="CheY-like"/>
    <property type="match status" value="1"/>
</dbReference>
<dbReference type="PANTHER" id="PTHR44591">
    <property type="entry name" value="STRESS RESPONSE REGULATOR PROTEIN 1"/>
    <property type="match status" value="1"/>
</dbReference>
<evidence type="ECO:0000259" key="3">
    <source>
        <dbReference type="PROSITE" id="PS50110"/>
    </source>
</evidence>
<protein>
    <submittedName>
        <fullName evidence="4">Two-component system response regulator GlrR</fullName>
    </submittedName>
</protein>
<organism evidence="4 5">
    <name type="scientific">Pseudoalteromonas ruthenica</name>
    <dbReference type="NCBI Taxonomy" id="151081"/>
    <lineage>
        <taxon>Bacteria</taxon>
        <taxon>Pseudomonadati</taxon>
        <taxon>Pseudomonadota</taxon>
        <taxon>Gammaproteobacteria</taxon>
        <taxon>Alteromonadales</taxon>
        <taxon>Pseudoalteromonadaceae</taxon>
        <taxon>Pseudoalteromonas</taxon>
    </lineage>
</organism>
<dbReference type="Gene3D" id="3.40.50.2300">
    <property type="match status" value="1"/>
</dbReference>
<evidence type="ECO:0000313" key="5">
    <source>
        <dbReference type="Proteomes" id="UP000305874"/>
    </source>
</evidence>
<dbReference type="AlphaFoldDB" id="A0A5S3YW54"/>
<dbReference type="GO" id="GO:0000160">
    <property type="term" value="P:phosphorelay signal transduction system"/>
    <property type="evidence" value="ECO:0007669"/>
    <property type="project" value="InterPro"/>
</dbReference>
<name>A0A5S3YW54_9GAMM</name>
<comment type="caution">
    <text evidence="4">The sequence shown here is derived from an EMBL/GenBank/DDBJ whole genome shotgun (WGS) entry which is preliminary data.</text>
</comment>
<gene>
    <name evidence="4" type="ORF">CWC05_19650</name>
</gene>
<feature type="modified residue" description="4-aspartylphosphate" evidence="2">
    <location>
        <position position="54"/>
    </location>
</feature>
<dbReference type="PROSITE" id="PS50110">
    <property type="entry name" value="RESPONSE_REGULATORY"/>
    <property type="match status" value="1"/>
</dbReference>
<dbReference type="Pfam" id="PF00072">
    <property type="entry name" value="Response_reg"/>
    <property type="match status" value="1"/>
</dbReference>
<evidence type="ECO:0000256" key="2">
    <source>
        <dbReference type="PROSITE-ProRule" id="PRU00169"/>
    </source>
</evidence>
<dbReference type="Proteomes" id="UP000305874">
    <property type="component" value="Unassembled WGS sequence"/>
</dbReference>
<dbReference type="InterPro" id="IPR050595">
    <property type="entry name" value="Bact_response_regulator"/>
</dbReference>
<evidence type="ECO:0000256" key="1">
    <source>
        <dbReference type="ARBA" id="ARBA00022553"/>
    </source>
</evidence>
<sequence>MNRATILLVDDDHAFVELLAMRLESNNYLTLRAYRATQALKILQSEAVDLVITDLKMAHMDGFELFEKIKSDHFGMPVIMMT</sequence>
<reference evidence="5" key="2">
    <citation type="submission" date="2019-06" db="EMBL/GenBank/DDBJ databases">
        <title>Co-occurence of chitin degradation, pigmentation and bioactivity in marine Pseudoalteromonas.</title>
        <authorList>
            <person name="Sonnenschein E.C."/>
            <person name="Bech P.K."/>
        </authorList>
    </citation>
    <scope>NUCLEOTIDE SEQUENCE [LARGE SCALE GENOMIC DNA]</scope>
    <source>
        <strain evidence="5">S2897</strain>
    </source>
</reference>
<reference evidence="4 5" key="1">
    <citation type="submission" date="2017-12" db="EMBL/GenBank/DDBJ databases">
        <authorList>
            <person name="Paulsen S."/>
            <person name="Gram L.K."/>
        </authorList>
    </citation>
    <scope>NUCLEOTIDE SEQUENCE [LARGE SCALE GENOMIC DNA]</scope>
    <source>
        <strain evidence="4 5">S2897</strain>
    </source>
</reference>